<dbReference type="EMBL" id="CP036287">
    <property type="protein sequence ID" value="QDU69529.1"/>
    <property type="molecule type" value="Genomic_DNA"/>
</dbReference>
<protein>
    <recommendedName>
        <fullName evidence="7">Cortical protein marker for cell polarity</fullName>
    </recommendedName>
</protein>
<evidence type="ECO:0008006" key="7">
    <source>
        <dbReference type="Google" id="ProtNLM"/>
    </source>
</evidence>
<feature type="chain" id="PRO_5022115653" description="Cortical protein marker for cell polarity" evidence="4">
    <location>
        <begin position="30"/>
        <end position="553"/>
    </location>
</feature>
<evidence type="ECO:0000256" key="2">
    <source>
        <dbReference type="ARBA" id="ARBA00022737"/>
    </source>
</evidence>
<dbReference type="InterPro" id="IPR013517">
    <property type="entry name" value="FG-GAP"/>
</dbReference>
<evidence type="ECO:0000256" key="3">
    <source>
        <dbReference type="ARBA" id="ARBA00023180"/>
    </source>
</evidence>
<dbReference type="PANTHER" id="PTHR36220:SF1">
    <property type="entry name" value="GAMMA TUBULIN COMPLEX COMPONENT C-TERMINAL DOMAIN-CONTAINING PROTEIN"/>
    <property type="match status" value="1"/>
</dbReference>
<evidence type="ECO:0000256" key="1">
    <source>
        <dbReference type="ARBA" id="ARBA00022729"/>
    </source>
</evidence>
<dbReference type="Pfam" id="PF14312">
    <property type="entry name" value="FG-GAP_2"/>
    <property type="match status" value="4"/>
</dbReference>
<evidence type="ECO:0000313" key="5">
    <source>
        <dbReference type="EMBL" id="QDU69529.1"/>
    </source>
</evidence>
<keyword evidence="3" id="KW-0325">Glycoprotein</keyword>
<proteinExistence type="predicted"/>
<dbReference type="Proteomes" id="UP000316921">
    <property type="component" value="Chromosome"/>
</dbReference>
<sequence length="553" mass="57243" precursor="true">MQMLHQRFAARRSAAAVALTFVLGSLASAQCPVAKVSAQDSTQTERLGWAVATHGDWLFVSDPYTNFASSDSGAVFVYNREGPESPWKRTQILTQPTPVDSDLFGYSLAVDGDVLLVGAVRQSATGPLSGAAHVFRRNDSTWSHAQTLSPPNPTYKEEFGYAVDVEGGLLVVGAPSNGTLGIRQGAVYVWRDLGFGFATFEAAIYPTSVQSQAEAGTSVATDGVVIVAGAPFDTANGKGSAGSVVQFGKVGGVWIEQQRIVAPVPETDGQFGTAIDLAPSYLAAGSPRDDTFGAQEGTVFLYARTAASWSLAQSIAPAAATLASTVAFGSSVAMTDDALVVGYLEQCCQGDAAGVAFWERNGAIWTETKQIFAPEGGSDDKSFGFDVAITDELIVVGAPEDSDPLYRYGSAVIFDRTRTDCLYASPVNVPVGQGATVSLRSYSEPANAGDLVMVLGSATSSLSTISIDGVALPLTLDAYTVLTAVQAGSPTFSGTVATFNGAGQSQAFIAVPAGLPTALVGVSLYHAYARVALDGPVPVLVAASNPIAVRLGN</sequence>
<keyword evidence="2" id="KW-0677">Repeat</keyword>
<feature type="signal peptide" evidence="4">
    <location>
        <begin position="1"/>
        <end position="29"/>
    </location>
</feature>
<dbReference type="PROSITE" id="PS51470">
    <property type="entry name" value="FG_GAP"/>
    <property type="match status" value="1"/>
</dbReference>
<organism evidence="5 6">
    <name type="scientific">Engelhardtia mirabilis</name>
    <dbReference type="NCBI Taxonomy" id="2528011"/>
    <lineage>
        <taxon>Bacteria</taxon>
        <taxon>Pseudomonadati</taxon>
        <taxon>Planctomycetota</taxon>
        <taxon>Planctomycetia</taxon>
        <taxon>Planctomycetia incertae sedis</taxon>
        <taxon>Engelhardtia</taxon>
    </lineage>
</organism>
<keyword evidence="1 4" id="KW-0732">Signal</keyword>
<dbReference type="InterPro" id="IPR028994">
    <property type="entry name" value="Integrin_alpha_N"/>
</dbReference>
<reference evidence="5 6" key="1">
    <citation type="submission" date="2019-02" db="EMBL/GenBank/DDBJ databases">
        <title>Deep-cultivation of Planctomycetes and their phenomic and genomic characterization uncovers novel biology.</title>
        <authorList>
            <person name="Wiegand S."/>
            <person name="Jogler M."/>
            <person name="Boedeker C."/>
            <person name="Pinto D."/>
            <person name="Vollmers J."/>
            <person name="Rivas-Marin E."/>
            <person name="Kohn T."/>
            <person name="Peeters S.H."/>
            <person name="Heuer A."/>
            <person name="Rast P."/>
            <person name="Oberbeckmann S."/>
            <person name="Bunk B."/>
            <person name="Jeske O."/>
            <person name="Meyerdierks A."/>
            <person name="Storesund J.E."/>
            <person name="Kallscheuer N."/>
            <person name="Luecker S."/>
            <person name="Lage O.M."/>
            <person name="Pohl T."/>
            <person name="Merkel B.J."/>
            <person name="Hornburger P."/>
            <person name="Mueller R.-W."/>
            <person name="Bruemmer F."/>
            <person name="Labrenz M."/>
            <person name="Spormann A.M."/>
            <person name="Op den Camp H."/>
            <person name="Overmann J."/>
            <person name="Amann R."/>
            <person name="Jetten M.S.M."/>
            <person name="Mascher T."/>
            <person name="Medema M.H."/>
            <person name="Devos D.P."/>
            <person name="Kaster A.-K."/>
            <person name="Ovreas L."/>
            <person name="Rohde M."/>
            <person name="Galperin M.Y."/>
            <person name="Jogler C."/>
        </authorList>
    </citation>
    <scope>NUCLEOTIDE SEQUENCE [LARGE SCALE GENOMIC DNA]</scope>
    <source>
        <strain evidence="5 6">Pla133</strain>
    </source>
</reference>
<name>A0A518BRD1_9BACT</name>
<evidence type="ECO:0000256" key="4">
    <source>
        <dbReference type="SAM" id="SignalP"/>
    </source>
</evidence>
<evidence type="ECO:0000313" key="6">
    <source>
        <dbReference type="Proteomes" id="UP000316921"/>
    </source>
</evidence>
<dbReference type="Gene3D" id="2.130.10.130">
    <property type="entry name" value="Integrin alpha, N-terminal"/>
    <property type="match status" value="2"/>
</dbReference>
<dbReference type="KEGG" id="pbap:Pla133_46490"/>
<dbReference type="SMART" id="SM00191">
    <property type="entry name" value="Int_alpha"/>
    <property type="match status" value="5"/>
</dbReference>
<dbReference type="AlphaFoldDB" id="A0A518BRD1"/>
<dbReference type="InterPro" id="IPR013519">
    <property type="entry name" value="Int_alpha_beta-p"/>
</dbReference>
<dbReference type="InterPro" id="IPR011043">
    <property type="entry name" value="Gal_Oxase/kelch_b-propeller"/>
</dbReference>
<dbReference type="PANTHER" id="PTHR36220">
    <property type="entry name" value="UNNAMED PRODUCT"/>
    <property type="match status" value="1"/>
</dbReference>
<accession>A0A518BRD1</accession>
<keyword evidence="6" id="KW-1185">Reference proteome</keyword>
<gene>
    <name evidence="5" type="ORF">Pla133_46490</name>
</gene>
<dbReference type="SUPFAM" id="SSF50965">
    <property type="entry name" value="Galactose oxidase, central domain"/>
    <property type="match status" value="1"/>
</dbReference>